<keyword evidence="5 7" id="KW-0574">Periplasm</keyword>
<name>A0ABY1ZRU4_9GAMM</name>
<feature type="signal peptide" evidence="7">
    <location>
        <begin position="1"/>
        <end position="20"/>
    </location>
</feature>
<dbReference type="NCBIfam" id="TIGR03170">
    <property type="entry name" value="flgA_cterm"/>
    <property type="match status" value="1"/>
</dbReference>
<evidence type="ECO:0000259" key="8">
    <source>
        <dbReference type="SMART" id="SM00858"/>
    </source>
</evidence>
<dbReference type="PANTHER" id="PTHR36307:SF1">
    <property type="entry name" value="FLAGELLA BASAL BODY P-RING FORMATION PROTEIN FLGA"/>
    <property type="match status" value="1"/>
</dbReference>
<feature type="chain" id="PRO_5044971672" description="Flagella basal body P-ring formation protein FlgA" evidence="7">
    <location>
        <begin position="21"/>
        <end position="234"/>
    </location>
</feature>
<evidence type="ECO:0000256" key="7">
    <source>
        <dbReference type="RuleBase" id="RU362063"/>
    </source>
</evidence>
<dbReference type="Pfam" id="PF17656">
    <property type="entry name" value="ChapFlgA_N"/>
    <property type="match status" value="1"/>
</dbReference>
<keyword evidence="9" id="KW-0966">Cell projection</keyword>
<protein>
    <recommendedName>
        <fullName evidence="3 7">Flagella basal body P-ring formation protein FlgA</fullName>
    </recommendedName>
</protein>
<evidence type="ECO:0000256" key="5">
    <source>
        <dbReference type="ARBA" id="ARBA00022764"/>
    </source>
</evidence>
<dbReference type="InterPro" id="IPR041231">
    <property type="entry name" value="FlgA_N"/>
</dbReference>
<comment type="similarity">
    <text evidence="2 7">Belongs to the FlgA family.</text>
</comment>
<reference evidence="9 10" key="1">
    <citation type="submission" date="2019-02" db="EMBL/GenBank/DDBJ databases">
        <title>Marinobacter halodurans sp. nov., a marine bacterium isolated from sea tidal flat.</title>
        <authorList>
            <person name="Yoo Y."/>
            <person name="Lee D.W."/>
            <person name="Kim B.S."/>
            <person name="Kim J.-J."/>
        </authorList>
    </citation>
    <scope>NUCLEOTIDE SEQUENCE [LARGE SCALE GENOMIC DNA]</scope>
    <source>
        <strain evidence="9 10">YJ-S3-2</strain>
    </source>
</reference>
<feature type="domain" description="SAF" evidence="8">
    <location>
        <begin position="109"/>
        <end position="171"/>
    </location>
</feature>
<dbReference type="EMBL" id="SJDL01000002">
    <property type="protein sequence ID" value="TBW59007.1"/>
    <property type="molecule type" value="Genomic_DNA"/>
</dbReference>
<dbReference type="Gene3D" id="3.90.1210.10">
    <property type="entry name" value="Antifreeze-like/N-acetylneuraminic acid synthase C-terminal domain"/>
    <property type="match status" value="1"/>
</dbReference>
<accession>A0ABY1ZRU4</accession>
<comment type="subcellular location">
    <subcellularLocation>
        <location evidence="1 7">Periplasm</location>
    </subcellularLocation>
</comment>
<evidence type="ECO:0000256" key="6">
    <source>
        <dbReference type="ARBA" id="ARBA00025643"/>
    </source>
</evidence>
<proteinExistence type="inferred from homology"/>
<evidence type="ECO:0000256" key="2">
    <source>
        <dbReference type="ARBA" id="ARBA00010474"/>
    </source>
</evidence>
<dbReference type="RefSeq" id="WP_131478314.1">
    <property type="nucleotide sequence ID" value="NZ_SJDL01000002.1"/>
</dbReference>
<keyword evidence="4 7" id="KW-0732">Signal</keyword>
<dbReference type="Gene3D" id="2.30.30.760">
    <property type="match status" value="1"/>
</dbReference>
<dbReference type="PANTHER" id="PTHR36307">
    <property type="entry name" value="FLAGELLA BASAL BODY P-RING FORMATION PROTEIN FLGA"/>
    <property type="match status" value="1"/>
</dbReference>
<keyword evidence="10" id="KW-1185">Reference proteome</keyword>
<sequence length="234" mass="25076">MRIVIFLLAAGMAITSPSHAAEKTTAAMIRQAAQQFLDHYAADREETGQTVTYSLGPLDSRLNLAACPDGPSVSFSSDPTETTQPTLSVSCDGQRPWRLYLSTSLEIRGQGLVAARPLSRGERITGDMIATQPIVINSVRRGAITQRDALVGLEVRRSVNSGTIFTPDIVTQPEAVSRGDHVIIIARSGSISVQSRGKALSDGRVGEQIMVQNLRSAKTLRAQVTSPGHVEVPM</sequence>
<dbReference type="InterPro" id="IPR017585">
    <property type="entry name" value="SAF_FlgA"/>
</dbReference>
<dbReference type="InterPro" id="IPR039246">
    <property type="entry name" value="Flagellar_FlgA"/>
</dbReference>
<evidence type="ECO:0000313" key="10">
    <source>
        <dbReference type="Proteomes" id="UP000313645"/>
    </source>
</evidence>
<evidence type="ECO:0000256" key="4">
    <source>
        <dbReference type="ARBA" id="ARBA00022729"/>
    </source>
</evidence>
<organism evidence="9 10">
    <name type="scientific">Marinobacter halodurans</name>
    <dbReference type="NCBI Taxonomy" id="2528979"/>
    <lineage>
        <taxon>Bacteria</taxon>
        <taxon>Pseudomonadati</taxon>
        <taxon>Pseudomonadota</taxon>
        <taxon>Gammaproteobacteria</taxon>
        <taxon>Pseudomonadales</taxon>
        <taxon>Marinobacteraceae</taxon>
        <taxon>Marinobacter</taxon>
    </lineage>
</organism>
<dbReference type="CDD" id="cd11614">
    <property type="entry name" value="SAF_CpaB_FlgA_like"/>
    <property type="match status" value="1"/>
</dbReference>
<evidence type="ECO:0000256" key="3">
    <source>
        <dbReference type="ARBA" id="ARBA00014754"/>
    </source>
</evidence>
<keyword evidence="7" id="KW-1005">Bacterial flagellum biogenesis</keyword>
<evidence type="ECO:0000313" key="9">
    <source>
        <dbReference type="EMBL" id="TBW59007.1"/>
    </source>
</evidence>
<keyword evidence="9" id="KW-0282">Flagellum</keyword>
<dbReference type="SMART" id="SM00858">
    <property type="entry name" value="SAF"/>
    <property type="match status" value="1"/>
</dbReference>
<gene>
    <name evidence="9" type="primary">flgA</name>
    <name evidence="9" type="ORF">EZI54_01440</name>
</gene>
<evidence type="ECO:0000256" key="1">
    <source>
        <dbReference type="ARBA" id="ARBA00004418"/>
    </source>
</evidence>
<dbReference type="Pfam" id="PF13144">
    <property type="entry name" value="ChapFlgA"/>
    <property type="match status" value="1"/>
</dbReference>
<dbReference type="InterPro" id="IPR013974">
    <property type="entry name" value="SAF"/>
</dbReference>
<comment type="function">
    <text evidence="6 7">Involved in the assembly process of the P-ring formation. It may associate with FlgF on the rod constituting a structure essential for the P-ring assembly or may act as a modulator protein for the P-ring assembly.</text>
</comment>
<dbReference type="Proteomes" id="UP000313645">
    <property type="component" value="Unassembled WGS sequence"/>
</dbReference>
<comment type="caution">
    <text evidence="9">The sequence shown here is derived from an EMBL/GenBank/DDBJ whole genome shotgun (WGS) entry which is preliminary data.</text>
</comment>
<keyword evidence="9" id="KW-0969">Cilium</keyword>